<dbReference type="Gene3D" id="1.20.1070.10">
    <property type="entry name" value="Rhodopsin 7-helix transmembrane proteins"/>
    <property type="match status" value="1"/>
</dbReference>
<sequence length="315" mass="35613">MTASNSSILRPEIFILVGIPGLQPWYPWISIPFTIVYLVALVGNFLILLIIRIEQSLHEPMYFFLCMLAAVDLVLCTAALPKMLAIFWFGINTIIFECCFIQMTFVHIFTVLETSVLVLMAYDRYVAICKPLYYSTILTKSFIVKLVLLCLVRAVVLFIPQFLLASRLPFCSSVIPYCFCDYSTLLKLACGDTTVNSIYSLIAALLVTGVDITFIIFSYAMILRAVQRLRSLEARRKAINTCVPHLYVILYFYTAVPFSILVNRFSKSLAAEFHTLVASSYILIPPALNPLVYGLRTKEIRQGFSKLVKRGKISS</sequence>
<dbReference type="PANTHER" id="PTHR26450:SF87">
    <property type="entry name" value="OLFACTORY RECEPTOR 51F2"/>
    <property type="match status" value="1"/>
</dbReference>
<dbReference type="FunCoup" id="H2ZUT6">
    <property type="interactions" value="504"/>
</dbReference>
<dbReference type="AlphaFoldDB" id="H2ZUT6"/>
<feature type="domain" description="G-protein coupled receptors family 1 profile" evidence="11">
    <location>
        <begin position="43"/>
        <end position="293"/>
    </location>
</feature>
<dbReference type="Proteomes" id="UP000008672">
    <property type="component" value="Unassembled WGS sequence"/>
</dbReference>
<dbReference type="Ensembl" id="ENSLACT00000001168.1">
    <property type="protein sequence ID" value="ENSLACP00000001157.1"/>
    <property type="gene ID" value="ENSLACG00000001036.1"/>
</dbReference>
<evidence type="ECO:0000256" key="8">
    <source>
        <dbReference type="ARBA" id="ARBA00023224"/>
    </source>
</evidence>
<dbReference type="Pfam" id="PF13853">
    <property type="entry name" value="7tm_4"/>
    <property type="match status" value="1"/>
</dbReference>
<dbReference type="HOGENOM" id="CLU_012526_0_0_1"/>
<dbReference type="FunFam" id="1.20.1070.10:FF:000006">
    <property type="entry name" value="Olfactory receptor"/>
    <property type="match status" value="1"/>
</dbReference>
<gene>
    <name evidence="12" type="primary">LOC102345612</name>
</gene>
<evidence type="ECO:0000256" key="4">
    <source>
        <dbReference type="ARBA" id="ARBA00022692"/>
    </source>
</evidence>
<dbReference type="InterPro" id="IPR000725">
    <property type="entry name" value="Olfact_rcpt"/>
</dbReference>
<evidence type="ECO:0000256" key="7">
    <source>
        <dbReference type="ARBA" id="ARBA00023136"/>
    </source>
</evidence>
<evidence type="ECO:0000313" key="13">
    <source>
        <dbReference type="Proteomes" id="UP000008672"/>
    </source>
</evidence>
<dbReference type="SUPFAM" id="SSF81321">
    <property type="entry name" value="Family A G protein-coupled receptor-like"/>
    <property type="match status" value="1"/>
</dbReference>
<evidence type="ECO:0000256" key="10">
    <source>
        <dbReference type="RuleBase" id="RU363047"/>
    </source>
</evidence>
<evidence type="ECO:0000256" key="9">
    <source>
        <dbReference type="RuleBase" id="RU000688"/>
    </source>
</evidence>
<dbReference type="GO" id="GO:0004930">
    <property type="term" value="F:G protein-coupled receptor activity"/>
    <property type="evidence" value="ECO:0007669"/>
    <property type="project" value="UniProtKB-KW"/>
</dbReference>
<keyword evidence="7 10" id="KW-0472">Membrane</keyword>
<dbReference type="eggNOG" id="ENOG502SHN8">
    <property type="taxonomic scope" value="Eukaryota"/>
</dbReference>
<dbReference type="PRINTS" id="PR00237">
    <property type="entry name" value="GPCRRHODOPSN"/>
</dbReference>
<evidence type="ECO:0000256" key="1">
    <source>
        <dbReference type="ARBA" id="ARBA00002936"/>
    </source>
</evidence>
<evidence type="ECO:0000313" key="12">
    <source>
        <dbReference type="Ensembl" id="ENSLACP00000001157.1"/>
    </source>
</evidence>
<feature type="transmembrane region" description="Helical" evidence="10">
    <location>
        <begin position="62"/>
        <end position="88"/>
    </location>
</feature>
<dbReference type="EMBL" id="AFYH01200209">
    <property type="status" value="NOT_ANNOTATED_CDS"/>
    <property type="molecule type" value="Genomic_DNA"/>
</dbReference>
<dbReference type="GO" id="GO:0005886">
    <property type="term" value="C:plasma membrane"/>
    <property type="evidence" value="ECO:0007669"/>
    <property type="project" value="UniProtKB-SubCell"/>
</dbReference>
<evidence type="ECO:0000256" key="2">
    <source>
        <dbReference type="ARBA" id="ARBA00004141"/>
    </source>
</evidence>
<feature type="transmembrane region" description="Helical" evidence="10">
    <location>
        <begin position="273"/>
        <end position="295"/>
    </location>
</feature>
<dbReference type="PROSITE" id="PS50262">
    <property type="entry name" value="G_PROTEIN_RECEP_F1_2"/>
    <property type="match status" value="1"/>
</dbReference>
<keyword evidence="6 10" id="KW-1133">Transmembrane helix</keyword>
<dbReference type="InterPro" id="IPR050402">
    <property type="entry name" value="OR51/52/56-like"/>
</dbReference>
<reference evidence="13" key="1">
    <citation type="submission" date="2011-08" db="EMBL/GenBank/DDBJ databases">
        <title>The draft genome of Latimeria chalumnae.</title>
        <authorList>
            <person name="Di Palma F."/>
            <person name="Alfoldi J."/>
            <person name="Johnson J."/>
            <person name="Berlin A."/>
            <person name="Gnerre S."/>
            <person name="Jaffe D."/>
            <person name="MacCallum I."/>
            <person name="Young S."/>
            <person name="Walker B.J."/>
            <person name="Lander E."/>
            <person name="Lindblad-Toh K."/>
        </authorList>
    </citation>
    <scope>NUCLEOTIDE SEQUENCE [LARGE SCALE GENOMIC DNA]</scope>
    <source>
        <strain evidence="13">Wild caught</strain>
    </source>
</reference>
<evidence type="ECO:0000256" key="5">
    <source>
        <dbReference type="ARBA" id="ARBA00022725"/>
    </source>
</evidence>
<keyword evidence="8 9" id="KW-0807">Transducer</keyword>
<keyword evidence="3 10" id="KW-0716">Sensory transduction</keyword>
<comment type="subcellular location">
    <subcellularLocation>
        <location evidence="10">Cell membrane</location>
        <topology evidence="10">Multi-pass membrane protein</topology>
    </subcellularLocation>
    <subcellularLocation>
        <location evidence="2">Membrane</location>
        <topology evidence="2">Multi-pass membrane protein</topology>
    </subcellularLocation>
</comment>
<name>H2ZUT6_LATCH</name>
<protein>
    <recommendedName>
        <fullName evidence="10">Olfactory receptor</fullName>
    </recommendedName>
</protein>
<dbReference type="PROSITE" id="PS00237">
    <property type="entry name" value="G_PROTEIN_RECEP_F1_1"/>
    <property type="match status" value="1"/>
</dbReference>
<dbReference type="PRINTS" id="PR00245">
    <property type="entry name" value="OLFACTORYR"/>
</dbReference>
<dbReference type="InterPro" id="IPR017452">
    <property type="entry name" value="GPCR_Rhodpsn_7TM"/>
</dbReference>
<reference evidence="12" key="3">
    <citation type="submission" date="2025-09" db="UniProtKB">
        <authorList>
            <consortium name="Ensembl"/>
        </authorList>
    </citation>
    <scope>IDENTIFICATION</scope>
</reference>
<keyword evidence="13" id="KW-1185">Reference proteome</keyword>
<proteinExistence type="inferred from homology"/>
<dbReference type="CDD" id="cd15223">
    <property type="entry name" value="7tmA_OR56-like"/>
    <property type="match status" value="1"/>
</dbReference>
<keyword evidence="10" id="KW-1003">Cell membrane</keyword>
<feature type="transmembrane region" description="Helical" evidence="10">
    <location>
        <begin position="142"/>
        <end position="163"/>
    </location>
</feature>
<dbReference type="GO" id="GO:0004984">
    <property type="term" value="F:olfactory receptor activity"/>
    <property type="evidence" value="ECO:0007669"/>
    <property type="project" value="InterPro"/>
</dbReference>
<feature type="transmembrane region" description="Helical" evidence="10">
    <location>
        <begin position="25"/>
        <end position="50"/>
    </location>
</feature>
<organism evidence="12 13">
    <name type="scientific">Latimeria chalumnae</name>
    <name type="common">Coelacanth</name>
    <dbReference type="NCBI Taxonomy" id="7897"/>
    <lineage>
        <taxon>Eukaryota</taxon>
        <taxon>Metazoa</taxon>
        <taxon>Chordata</taxon>
        <taxon>Craniata</taxon>
        <taxon>Vertebrata</taxon>
        <taxon>Euteleostomi</taxon>
        <taxon>Coelacanthiformes</taxon>
        <taxon>Coelacanthidae</taxon>
        <taxon>Latimeria</taxon>
    </lineage>
</organism>
<dbReference type="OMA" id="CIMYLVT"/>
<dbReference type="InterPro" id="IPR000276">
    <property type="entry name" value="GPCR_Rhodpsn"/>
</dbReference>
<feature type="transmembrane region" description="Helical" evidence="10">
    <location>
        <begin position="198"/>
        <end position="222"/>
    </location>
</feature>
<keyword evidence="9" id="KW-0675">Receptor</keyword>
<feature type="transmembrane region" description="Helical" evidence="10">
    <location>
        <begin position="243"/>
        <end position="261"/>
    </location>
</feature>
<keyword evidence="4 9" id="KW-0812">Transmembrane</keyword>
<comment type="similarity">
    <text evidence="9">Belongs to the G-protein coupled receptor 1 family.</text>
</comment>
<reference evidence="12" key="2">
    <citation type="submission" date="2025-08" db="UniProtKB">
        <authorList>
            <consortium name="Ensembl"/>
        </authorList>
    </citation>
    <scope>IDENTIFICATION</scope>
</reference>
<accession>H2ZUT6</accession>
<evidence type="ECO:0000256" key="6">
    <source>
        <dbReference type="ARBA" id="ARBA00022989"/>
    </source>
</evidence>
<comment type="function">
    <text evidence="1">Odorant receptor.</text>
</comment>
<evidence type="ECO:0000256" key="3">
    <source>
        <dbReference type="ARBA" id="ARBA00022606"/>
    </source>
</evidence>
<keyword evidence="9" id="KW-0297">G-protein coupled receptor</keyword>
<feature type="transmembrane region" description="Helical" evidence="10">
    <location>
        <begin position="94"/>
        <end position="122"/>
    </location>
</feature>
<keyword evidence="5 10" id="KW-0552">Olfaction</keyword>
<dbReference type="InParanoid" id="H2ZUT6"/>
<dbReference type="PANTHER" id="PTHR26450">
    <property type="entry name" value="OLFACTORY RECEPTOR 56B1-RELATED"/>
    <property type="match status" value="1"/>
</dbReference>
<evidence type="ECO:0000259" key="11">
    <source>
        <dbReference type="PROSITE" id="PS50262"/>
    </source>
</evidence>
<dbReference type="GeneTree" id="ENSGT01150000286905"/>